<evidence type="ECO:0000313" key="2">
    <source>
        <dbReference type="EMBL" id="ACP45081.1"/>
    </source>
</evidence>
<keyword evidence="1" id="KW-1133">Transmembrane helix</keyword>
<organism evidence="2 3">
    <name type="scientific">Saccharolobus islandicus (strain Y.G.57.14 / Yellowstone #1)</name>
    <name type="common">Sulfolobus islandicus</name>
    <dbReference type="NCBI Taxonomy" id="439386"/>
    <lineage>
        <taxon>Archaea</taxon>
        <taxon>Thermoproteota</taxon>
        <taxon>Thermoprotei</taxon>
        <taxon>Sulfolobales</taxon>
        <taxon>Sulfolobaceae</taxon>
        <taxon>Saccharolobus</taxon>
    </lineage>
</organism>
<name>C3NC73_SACI7</name>
<evidence type="ECO:0000256" key="1">
    <source>
        <dbReference type="SAM" id="Phobius"/>
    </source>
</evidence>
<dbReference type="GeneID" id="58787484"/>
<dbReference type="EMBL" id="CP001403">
    <property type="protein sequence ID" value="ACP45081.1"/>
    <property type="molecule type" value="Genomic_DNA"/>
</dbReference>
<protein>
    <submittedName>
        <fullName evidence="2">Uncharacterized protein</fullName>
    </submittedName>
</protein>
<feature type="transmembrane region" description="Helical" evidence="1">
    <location>
        <begin position="27"/>
        <end position="48"/>
    </location>
</feature>
<accession>C3NC73</accession>
<dbReference type="AlphaFoldDB" id="C3NC73"/>
<proteinExistence type="predicted"/>
<dbReference type="KEGG" id="siy:YG5714_0796"/>
<keyword evidence="1" id="KW-0812">Transmembrane</keyword>
<sequence length="50" mass="5664">MALTYGVFYSIAAYLGGIWINLNQWDLVFIISAILIAFYVIFMSLTAIEL</sequence>
<reference evidence="2 3" key="1">
    <citation type="journal article" date="2009" name="Proc. Natl. Acad. Sci. U.S.A.">
        <title>Biogeography of the Sulfolobus islandicus pan-genome.</title>
        <authorList>
            <person name="Reno M.L."/>
            <person name="Held N.L."/>
            <person name="Fields C.J."/>
            <person name="Burke P.V."/>
            <person name="Whitaker R.J."/>
        </authorList>
    </citation>
    <scope>NUCLEOTIDE SEQUENCE [LARGE SCALE GENOMIC DNA]</scope>
    <source>
        <strain evidence="3">Y.G.57.14 / Yellowstone #1</strain>
    </source>
</reference>
<keyword evidence="1" id="KW-0472">Membrane</keyword>
<dbReference type="HOGENOM" id="CLU_3113251_0_0_2"/>
<evidence type="ECO:0000313" key="3">
    <source>
        <dbReference type="Proteomes" id="UP000002308"/>
    </source>
</evidence>
<dbReference type="RefSeq" id="WP_012715876.1">
    <property type="nucleotide sequence ID" value="NC_012622.1"/>
</dbReference>
<dbReference type="Proteomes" id="UP000002308">
    <property type="component" value="Chromosome"/>
</dbReference>
<feature type="transmembrane region" description="Helical" evidence="1">
    <location>
        <begin position="6"/>
        <end position="22"/>
    </location>
</feature>
<gene>
    <name evidence="2" type="ordered locus">YG5714_0796</name>
</gene>